<gene>
    <name evidence="1" type="ORF">GPA21_09730</name>
</gene>
<sequence length="73" mass="8830">MFPEYRDLITRLKHNDRHFTQLFEKHHELDHKIQNIEAHVVPGTDLEVEVMKKEKLAIKDQIYAYLKRVESES</sequence>
<dbReference type="Gene3D" id="6.10.280.50">
    <property type="match status" value="1"/>
</dbReference>
<dbReference type="InterPro" id="IPR038444">
    <property type="entry name" value="DUF465_sf"/>
</dbReference>
<protein>
    <submittedName>
        <fullName evidence="1">DUF465 domain-containing protein</fullName>
    </submittedName>
</protein>
<name>A0A972F7J1_9RHOO</name>
<evidence type="ECO:0000313" key="2">
    <source>
        <dbReference type="Proteomes" id="UP000599523"/>
    </source>
</evidence>
<proteinExistence type="predicted"/>
<dbReference type="Pfam" id="PF04325">
    <property type="entry name" value="DUF465"/>
    <property type="match status" value="1"/>
</dbReference>
<keyword evidence="2" id="KW-1185">Reference proteome</keyword>
<dbReference type="EMBL" id="WTVM01000049">
    <property type="protein sequence ID" value="NMG03253.1"/>
    <property type="molecule type" value="Genomic_DNA"/>
</dbReference>
<evidence type="ECO:0000313" key="1">
    <source>
        <dbReference type="EMBL" id="NMG03253.1"/>
    </source>
</evidence>
<comment type="caution">
    <text evidence="1">The sequence shown here is derived from an EMBL/GenBank/DDBJ whole genome shotgun (WGS) entry which is preliminary data.</text>
</comment>
<dbReference type="Proteomes" id="UP000599523">
    <property type="component" value="Unassembled WGS sequence"/>
</dbReference>
<accession>A0A972F7J1</accession>
<dbReference type="RefSeq" id="WP_168988009.1">
    <property type="nucleotide sequence ID" value="NZ_CAWPHM010000274.1"/>
</dbReference>
<dbReference type="InterPro" id="IPR007420">
    <property type="entry name" value="DUF465"/>
</dbReference>
<organism evidence="1 2">
    <name type="scientific">Azoarcus taiwanensis</name>
    <dbReference type="NCBI Taxonomy" id="666964"/>
    <lineage>
        <taxon>Bacteria</taxon>
        <taxon>Pseudomonadati</taxon>
        <taxon>Pseudomonadota</taxon>
        <taxon>Betaproteobacteria</taxon>
        <taxon>Rhodocyclales</taxon>
        <taxon>Zoogloeaceae</taxon>
        <taxon>Azoarcus</taxon>
    </lineage>
</organism>
<reference evidence="1" key="1">
    <citation type="submission" date="2019-12" db="EMBL/GenBank/DDBJ databases">
        <title>Comparative genomics gives insights into the taxonomy of the Azoarcus-Aromatoleum group and reveals separate origins of nif in the plant-associated Azoarcus and non-plant-associated Aromatoleum sub-groups.</title>
        <authorList>
            <person name="Lafos M."/>
            <person name="Maluk M."/>
            <person name="Batista M."/>
            <person name="Junghare M."/>
            <person name="Carmona M."/>
            <person name="Faoro H."/>
            <person name="Cruz L.M."/>
            <person name="Battistoni F."/>
            <person name="De Souza E."/>
            <person name="Pedrosa F."/>
            <person name="Chen W.-M."/>
            <person name="Poole P.S."/>
            <person name="Dixon R.A."/>
            <person name="James E.K."/>
        </authorList>
    </citation>
    <scope>NUCLEOTIDE SEQUENCE</scope>
    <source>
        <strain evidence="1">NSC3</strain>
    </source>
</reference>
<dbReference type="AlphaFoldDB" id="A0A972F7J1"/>